<evidence type="ECO:0000313" key="12">
    <source>
        <dbReference type="EMBL" id="CAA9562638.1"/>
    </source>
</evidence>
<keyword evidence="2 11" id="KW-1003">Cell membrane</keyword>
<evidence type="ECO:0000256" key="2">
    <source>
        <dbReference type="ARBA" id="ARBA00022475"/>
    </source>
</evidence>
<accession>A0A6J4V202</accession>
<comment type="activity regulation">
    <text evidence="11">Na(+) is not transported, but it plays an essential structural role and its presence is essential for fluoride channel function.</text>
</comment>
<keyword evidence="11" id="KW-0813">Transport</keyword>
<keyword evidence="4 11" id="KW-0812">Transmembrane</keyword>
<proteinExistence type="inferred from homology"/>
<organism evidence="12">
    <name type="scientific">uncultured Thermomicrobiales bacterium</name>
    <dbReference type="NCBI Taxonomy" id="1645740"/>
    <lineage>
        <taxon>Bacteria</taxon>
        <taxon>Pseudomonadati</taxon>
        <taxon>Thermomicrobiota</taxon>
        <taxon>Thermomicrobia</taxon>
        <taxon>Thermomicrobiales</taxon>
        <taxon>environmental samples</taxon>
    </lineage>
</organism>
<dbReference type="NCBIfam" id="TIGR00494">
    <property type="entry name" value="crcB"/>
    <property type="match status" value="1"/>
</dbReference>
<protein>
    <recommendedName>
        <fullName evidence="11">Fluoride-specific ion channel FluC</fullName>
    </recommendedName>
</protein>
<evidence type="ECO:0000256" key="4">
    <source>
        <dbReference type="ARBA" id="ARBA00022692"/>
    </source>
</evidence>
<feature type="transmembrane region" description="Helical" evidence="11">
    <location>
        <begin position="147"/>
        <end position="168"/>
    </location>
</feature>
<dbReference type="GO" id="GO:0046872">
    <property type="term" value="F:metal ion binding"/>
    <property type="evidence" value="ECO:0007669"/>
    <property type="project" value="UniProtKB-KW"/>
</dbReference>
<feature type="transmembrane region" description="Helical" evidence="11">
    <location>
        <begin position="112"/>
        <end position="135"/>
    </location>
</feature>
<evidence type="ECO:0000256" key="8">
    <source>
        <dbReference type="ARBA" id="ARBA00023303"/>
    </source>
</evidence>
<feature type="binding site" evidence="11">
    <location>
        <position position="119"/>
    </location>
    <ligand>
        <name>Na(+)</name>
        <dbReference type="ChEBI" id="CHEBI:29101"/>
        <note>structural</note>
    </ligand>
</feature>
<gene>
    <name evidence="11" type="primary">fluC</name>
    <name evidence="11" type="synonym">crcB</name>
    <name evidence="12" type="ORF">AVDCRST_MAG18-1215</name>
</gene>
<comment type="subcellular location">
    <subcellularLocation>
        <location evidence="1 11">Cell membrane</location>
        <topology evidence="1 11">Multi-pass membrane protein</topology>
    </subcellularLocation>
</comment>
<dbReference type="HAMAP" id="MF_00454">
    <property type="entry name" value="FluC"/>
    <property type="match status" value="1"/>
</dbReference>
<name>A0A6J4V202_9BACT</name>
<feature type="binding site" evidence="11">
    <location>
        <position position="122"/>
    </location>
    <ligand>
        <name>Na(+)</name>
        <dbReference type="ChEBI" id="CHEBI:29101"/>
        <note>structural</note>
    </ligand>
</feature>
<dbReference type="GO" id="GO:0140114">
    <property type="term" value="P:cellular detoxification of fluoride"/>
    <property type="evidence" value="ECO:0007669"/>
    <property type="project" value="UniProtKB-UniRule"/>
</dbReference>
<dbReference type="Pfam" id="PF02537">
    <property type="entry name" value="CRCB"/>
    <property type="match status" value="1"/>
</dbReference>
<dbReference type="PANTHER" id="PTHR28259:SF1">
    <property type="entry name" value="FLUORIDE EXPORT PROTEIN 1-RELATED"/>
    <property type="match status" value="1"/>
</dbReference>
<dbReference type="EMBL" id="CADCWN010000095">
    <property type="protein sequence ID" value="CAA9562638.1"/>
    <property type="molecule type" value="Genomic_DNA"/>
</dbReference>
<evidence type="ECO:0000256" key="6">
    <source>
        <dbReference type="ARBA" id="ARBA00023065"/>
    </source>
</evidence>
<comment type="function">
    <text evidence="11">Fluoride-specific ion channel. Important for reducing fluoride concentration in the cell, thus reducing its toxicity.</text>
</comment>
<evidence type="ECO:0000256" key="7">
    <source>
        <dbReference type="ARBA" id="ARBA00023136"/>
    </source>
</evidence>
<sequence>MNKPRRDEVRGRPDLIDRRIPTDSPRSAWHRAGRGVFFCRAGGAGGAMQTYLLIALGGAAGANARFVVSTVAARRWGARFPWGTLLINVTGSFLLGLLLAAPALGAGRPHALLATGFCGGYTTFSTFACETVALGGRGARLPALANALGSVVLCVAAVALGGALGLSLGR</sequence>
<keyword evidence="8 11" id="KW-0407">Ion channel</keyword>
<keyword evidence="3" id="KW-0997">Cell inner membrane</keyword>
<keyword evidence="5 11" id="KW-1133">Transmembrane helix</keyword>
<evidence type="ECO:0000256" key="11">
    <source>
        <dbReference type="HAMAP-Rule" id="MF_00454"/>
    </source>
</evidence>
<dbReference type="GO" id="GO:0005886">
    <property type="term" value="C:plasma membrane"/>
    <property type="evidence" value="ECO:0007669"/>
    <property type="project" value="UniProtKB-SubCell"/>
</dbReference>
<dbReference type="PANTHER" id="PTHR28259">
    <property type="entry name" value="FLUORIDE EXPORT PROTEIN 1-RELATED"/>
    <property type="match status" value="1"/>
</dbReference>
<keyword evidence="6 11" id="KW-0406">Ion transport</keyword>
<evidence type="ECO:0000256" key="9">
    <source>
        <dbReference type="ARBA" id="ARBA00035120"/>
    </source>
</evidence>
<dbReference type="GO" id="GO:0062054">
    <property type="term" value="F:fluoride channel activity"/>
    <property type="evidence" value="ECO:0007669"/>
    <property type="project" value="UniProtKB-UniRule"/>
</dbReference>
<keyword evidence="11" id="KW-0479">Metal-binding</keyword>
<dbReference type="AlphaFoldDB" id="A0A6J4V202"/>
<keyword evidence="11" id="KW-0915">Sodium</keyword>
<reference evidence="12" key="1">
    <citation type="submission" date="2020-02" db="EMBL/GenBank/DDBJ databases">
        <authorList>
            <person name="Meier V. D."/>
        </authorList>
    </citation>
    <scope>NUCLEOTIDE SEQUENCE</scope>
    <source>
        <strain evidence="12">AVDCRST_MAG18</strain>
    </source>
</reference>
<keyword evidence="7 11" id="KW-0472">Membrane</keyword>
<comment type="catalytic activity">
    <reaction evidence="10">
        <text>fluoride(in) = fluoride(out)</text>
        <dbReference type="Rhea" id="RHEA:76159"/>
        <dbReference type="ChEBI" id="CHEBI:17051"/>
    </reaction>
    <physiologicalReaction direction="left-to-right" evidence="10">
        <dbReference type="Rhea" id="RHEA:76160"/>
    </physiologicalReaction>
</comment>
<dbReference type="InterPro" id="IPR003691">
    <property type="entry name" value="FluC"/>
</dbReference>
<evidence type="ECO:0000256" key="3">
    <source>
        <dbReference type="ARBA" id="ARBA00022519"/>
    </source>
</evidence>
<comment type="similarity">
    <text evidence="9 11">Belongs to the fluoride channel Fluc/FEX (TC 1.A.43) family.</text>
</comment>
<feature type="transmembrane region" description="Helical" evidence="11">
    <location>
        <begin position="80"/>
        <end position="100"/>
    </location>
</feature>
<evidence type="ECO:0000256" key="5">
    <source>
        <dbReference type="ARBA" id="ARBA00022989"/>
    </source>
</evidence>
<evidence type="ECO:0000256" key="10">
    <source>
        <dbReference type="ARBA" id="ARBA00035585"/>
    </source>
</evidence>
<evidence type="ECO:0000256" key="1">
    <source>
        <dbReference type="ARBA" id="ARBA00004651"/>
    </source>
</evidence>